<protein>
    <recommendedName>
        <fullName evidence="3">FLZ-type domain-containing protein</fullName>
    </recommendedName>
</protein>
<evidence type="ECO:0000313" key="1">
    <source>
        <dbReference type="EMBL" id="KAF8394389.1"/>
    </source>
</evidence>
<organism evidence="1 2">
    <name type="scientific">Tetracentron sinense</name>
    <name type="common">Spur-leaf</name>
    <dbReference type="NCBI Taxonomy" id="13715"/>
    <lineage>
        <taxon>Eukaryota</taxon>
        <taxon>Viridiplantae</taxon>
        <taxon>Streptophyta</taxon>
        <taxon>Embryophyta</taxon>
        <taxon>Tracheophyta</taxon>
        <taxon>Spermatophyta</taxon>
        <taxon>Magnoliopsida</taxon>
        <taxon>Trochodendrales</taxon>
        <taxon>Trochodendraceae</taxon>
        <taxon>Tetracentron</taxon>
    </lineage>
</organism>
<dbReference type="EMBL" id="JABCRI010000014">
    <property type="protein sequence ID" value="KAF8394389.1"/>
    <property type="molecule type" value="Genomic_DNA"/>
</dbReference>
<dbReference type="PANTHER" id="PTHR46443:SF3">
    <property type="entry name" value="PROTEIN MARD1"/>
    <property type="match status" value="1"/>
</dbReference>
<dbReference type="OrthoDB" id="1902692at2759"/>
<name>A0A834YRW3_TETSI</name>
<gene>
    <name evidence="1" type="ORF">HHK36_020597</name>
</gene>
<evidence type="ECO:0008006" key="3">
    <source>
        <dbReference type="Google" id="ProtNLM"/>
    </source>
</evidence>
<evidence type="ECO:0000313" key="2">
    <source>
        <dbReference type="Proteomes" id="UP000655225"/>
    </source>
</evidence>
<sequence>MADHGDLPSPTHKYRRSHSSFFSSPRLFTGFSTKGFSETDAGMSPTSILDSKPFSGISNPFWSDKIATKSPELSLENRHSWQKLDSRGVGLGLVDALNDDRTDQKSSKPNSRMVLFGSQLKIRIPSLPFSSLSPTLSPKSPADFGIKTRNSQLGSFSTSLSPSSPPFGSVNSVLERCLSASEMELSEDYTCVIYHGPIPKTTHIFDNCIVESCCGVVELSSSRKNFFSGEKAFCGSKCRYQEMLINEGMEKSKLDG</sequence>
<dbReference type="AlphaFoldDB" id="A0A834YRW3"/>
<reference evidence="1 2" key="1">
    <citation type="submission" date="2020-04" db="EMBL/GenBank/DDBJ databases">
        <title>Plant Genome Project.</title>
        <authorList>
            <person name="Zhang R.-G."/>
        </authorList>
    </citation>
    <scope>NUCLEOTIDE SEQUENCE [LARGE SCALE GENOMIC DNA]</scope>
    <source>
        <strain evidence="1">YNK0</strain>
        <tissue evidence="1">Leaf</tissue>
    </source>
</reference>
<proteinExistence type="predicted"/>
<dbReference type="InterPro" id="IPR044593">
    <property type="entry name" value="FLZ8/MARD1"/>
</dbReference>
<dbReference type="PANTHER" id="PTHR46443">
    <property type="entry name" value="FCS-LIKE ZINC FINGER 8"/>
    <property type="match status" value="1"/>
</dbReference>
<dbReference type="Proteomes" id="UP000655225">
    <property type="component" value="Unassembled WGS sequence"/>
</dbReference>
<keyword evidence="2" id="KW-1185">Reference proteome</keyword>
<dbReference type="OMA" id="SANECRQ"/>
<comment type="caution">
    <text evidence="1">The sequence shown here is derived from an EMBL/GenBank/DDBJ whole genome shotgun (WGS) entry which is preliminary data.</text>
</comment>
<accession>A0A834YRW3</accession>